<dbReference type="Pfam" id="PF00144">
    <property type="entry name" value="Beta-lactamase"/>
    <property type="match status" value="1"/>
</dbReference>
<dbReference type="InterPro" id="IPR001466">
    <property type="entry name" value="Beta-lactam-related"/>
</dbReference>
<dbReference type="PANTHER" id="PTHR46825:SF9">
    <property type="entry name" value="BETA-LACTAMASE-RELATED DOMAIN-CONTAINING PROTEIN"/>
    <property type="match status" value="1"/>
</dbReference>
<sequence>MKFILTSFLLVLITCNLFCQQTKNSSRSKTSLYHTIDSLLANGYQSDMYPGASAVVFQNDSLLYFNYGRANIEKDISVSENTLFQLGSIGKILTVIAVLQQVDLGVLDLDADISEYIDFKTLTNKKGIISLRCLLTHTCSFNDVNIGYMSKNSKDVLSLQKFVIDYYPDIFQPVGTEIIYSNYSYALAGFIIEKTTGINFKRYIKDSIFKPLGMSNSSLDFPDNYSEISNYAIPYNKLDDKFKPTTIFPRHAIPAGSLVSNSLDMGKFIRALFKQDVTLLNSSSWDLLYSQQFTNHKILNGYSLGMEQQNINGNESWAKGGMLPGMLSGILIKSNDFAVFLVENTNSDEFGEYFFKSLFDIHYQNNSQVKSSIKKTNAKIFSGSYRDKRYNRKTIEKAATLFTGEIQLYVNATKDSLSLFHNDNWHDYAQVHDGIFQCADIPESYLVFKKDNSGNLSMYRSVNINGLSVPTSYEKLGPFNNSSFFNEQYPINVMVIISGFLFSLLAFVFKLLRLKKKNFLLKYKLPNYIYIIIIVISSSIIFHSIKGVYYLFQYRSEFLFGVPKTFAVATTFAYLLIPLMLLYFGVLMKIYKNKTGTFCTRIFLAVYGTSIICHLAFLKYWNFV</sequence>
<keyword evidence="1" id="KW-0812">Transmembrane</keyword>
<dbReference type="Proteomes" id="UP001138894">
    <property type="component" value="Unassembled WGS sequence"/>
</dbReference>
<dbReference type="AlphaFoldDB" id="A0A9X1FA04"/>
<dbReference type="RefSeq" id="WP_218545253.1">
    <property type="nucleotide sequence ID" value="NZ_JAGSPD010000004.1"/>
</dbReference>
<organism evidence="4 5">
    <name type="scientific">Winogradskyella luteola</name>
    <dbReference type="NCBI Taxonomy" id="2828330"/>
    <lineage>
        <taxon>Bacteria</taxon>
        <taxon>Pseudomonadati</taxon>
        <taxon>Bacteroidota</taxon>
        <taxon>Flavobacteriia</taxon>
        <taxon>Flavobacteriales</taxon>
        <taxon>Flavobacteriaceae</taxon>
        <taxon>Winogradskyella</taxon>
    </lineage>
</organism>
<evidence type="ECO:0000313" key="4">
    <source>
        <dbReference type="EMBL" id="MBV7268700.1"/>
    </source>
</evidence>
<accession>A0A9X1FA04</accession>
<dbReference type="PANTHER" id="PTHR46825">
    <property type="entry name" value="D-ALANYL-D-ALANINE-CARBOXYPEPTIDASE/ENDOPEPTIDASE AMPH"/>
    <property type="match status" value="1"/>
</dbReference>
<feature type="transmembrane region" description="Helical" evidence="1">
    <location>
        <begin position="529"/>
        <end position="552"/>
    </location>
</feature>
<evidence type="ECO:0000256" key="2">
    <source>
        <dbReference type="SAM" id="SignalP"/>
    </source>
</evidence>
<feature type="chain" id="PRO_5040869417" evidence="2">
    <location>
        <begin position="20"/>
        <end position="624"/>
    </location>
</feature>
<comment type="caution">
    <text evidence="4">The sequence shown here is derived from an EMBL/GenBank/DDBJ whole genome shotgun (WGS) entry which is preliminary data.</text>
</comment>
<gene>
    <name evidence="4" type="ORF">KCG49_05750</name>
</gene>
<evidence type="ECO:0000256" key="1">
    <source>
        <dbReference type="SAM" id="Phobius"/>
    </source>
</evidence>
<proteinExistence type="predicted"/>
<evidence type="ECO:0000259" key="3">
    <source>
        <dbReference type="Pfam" id="PF00144"/>
    </source>
</evidence>
<keyword evidence="5" id="KW-1185">Reference proteome</keyword>
<reference evidence="4" key="1">
    <citation type="submission" date="2021-04" db="EMBL/GenBank/DDBJ databases">
        <authorList>
            <person name="Pira H."/>
            <person name="Risdian C."/>
            <person name="Wink J."/>
        </authorList>
    </citation>
    <scope>NUCLEOTIDE SEQUENCE</scope>
    <source>
        <strain evidence="4">WHY3</strain>
    </source>
</reference>
<keyword evidence="1" id="KW-1133">Transmembrane helix</keyword>
<evidence type="ECO:0000313" key="5">
    <source>
        <dbReference type="Proteomes" id="UP001138894"/>
    </source>
</evidence>
<feature type="domain" description="Beta-lactamase-related" evidence="3">
    <location>
        <begin position="37"/>
        <end position="348"/>
    </location>
</feature>
<name>A0A9X1FA04_9FLAO</name>
<dbReference type="EMBL" id="JAGSPD010000004">
    <property type="protein sequence ID" value="MBV7268700.1"/>
    <property type="molecule type" value="Genomic_DNA"/>
</dbReference>
<feature type="transmembrane region" description="Helical" evidence="1">
    <location>
        <begin position="572"/>
        <end position="590"/>
    </location>
</feature>
<feature type="transmembrane region" description="Helical" evidence="1">
    <location>
        <begin position="602"/>
        <end position="621"/>
    </location>
</feature>
<feature type="transmembrane region" description="Helical" evidence="1">
    <location>
        <begin position="489"/>
        <end position="509"/>
    </location>
</feature>
<dbReference type="InterPro" id="IPR050491">
    <property type="entry name" value="AmpC-like"/>
</dbReference>
<keyword evidence="2" id="KW-0732">Signal</keyword>
<protein>
    <submittedName>
        <fullName evidence="4">Beta-lactamase family protein</fullName>
    </submittedName>
</protein>
<keyword evidence="1" id="KW-0472">Membrane</keyword>
<feature type="signal peptide" evidence="2">
    <location>
        <begin position="1"/>
        <end position="19"/>
    </location>
</feature>